<dbReference type="EMBL" id="CADCVB010000128">
    <property type="protein sequence ID" value="CAA9434357.1"/>
    <property type="molecule type" value="Genomic_DNA"/>
</dbReference>
<feature type="region of interest" description="Disordered" evidence="1">
    <location>
        <begin position="1"/>
        <end position="23"/>
    </location>
</feature>
<name>A0A6J4Q9M0_9ACTN</name>
<reference evidence="2" key="1">
    <citation type="submission" date="2020-02" db="EMBL/GenBank/DDBJ databases">
        <authorList>
            <person name="Meier V. D."/>
        </authorList>
    </citation>
    <scope>NUCLEOTIDE SEQUENCE</scope>
    <source>
        <strain evidence="2">AVDCRST_MAG78</strain>
    </source>
</reference>
<accession>A0A6J4Q9M0</accession>
<evidence type="ECO:0000313" key="2">
    <source>
        <dbReference type="EMBL" id="CAA9434357.1"/>
    </source>
</evidence>
<sequence length="42" mass="4487">MDNSGFYLVPPTPLPSTSTKTTRRGDLRAVTVATVVPVREVG</sequence>
<proteinExistence type="predicted"/>
<protein>
    <submittedName>
        <fullName evidence="2">Uncharacterized protein</fullName>
    </submittedName>
</protein>
<dbReference type="AlphaFoldDB" id="A0A6J4Q9M0"/>
<organism evidence="2">
    <name type="scientific">uncultured Rubrobacteraceae bacterium</name>
    <dbReference type="NCBI Taxonomy" id="349277"/>
    <lineage>
        <taxon>Bacteria</taxon>
        <taxon>Bacillati</taxon>
        <taxon>Actinomycetota</taxon>
        <taxon>Rubrobacteria</taxon>
        <taxon>Rubrobacterales</taxon>
        <taxon>Rubrobacteraceae</taxon>
        <taxon>environmental samples</taxon>
    </lineage>
</organism>
<evidence type="ECO:0000256" key="1">
    <source>
        <dbReference type="SAM" id="MobiDB-lite"/>
    </source>
</evidence>
<gene>
    <name evidence="2" type="ORF">AVDCRST_MAG78-1920</name>
</gene>